<feature type="region of interest" description="Disordered" evidence="1">
    <location>
        <begin position="35"/>
        <end position="56"/>
    </location>
</feature>
<sequence>MTTTHAQHRTDERAASTVRVDRIAERLRELVEPRTTSEPSWVREHAGPCPPAPVAPRTDYAERLRLLTPEHRGIPTCTRCGFALRDGGGQRLVQRAHIVEHAPLLEQLHTAVVGSTAGTAGSSGPGSRPTANLEALDAWTAVHQGVRFWISAITNRPTAGEVEQVVRDLIARLPTLDRDDVRDIDRDVLRWWARARIVTTWDTAPLKPHVPCMNCDVRGKLRIHTDPLLAACLACGAAWDATTIGILGEHVRIMLADPIPDEPAVRADAIPTTSSPAH</sequence>
<evidence type="ECO:0000259" key="2">
    <source>
        <dbReference type="Pfam" id="PF24030"/>
    </source>
</evidence>
<proteinExistence type="predicted"/>
<dbReference type="AlphaFoldDB" id="F8A2H4"/>
<protein>
    <recommendedName>
        <fullName evidence="2">DUF7341 domain-containing protein</fullName>
    </recommendedName>
</protein>
<dbReference type="KEGG" id="cga:Celgi_1312"/>
<accession>F8A2H4</accession>
<dbReference type="STRING" id="593907.Celgi_1312"/>
<reference evidence="4" key="1">
    <citation type="submission" date="2011-04" db="EMBL/GenBank/DDBJ databases">
        <title>Complete sequence of Cellvibrio gilvus ATCC 13127.</title>
        <authorList>
            <person name="Lucas S."/>
            <person name="Han J."/>
            <person name="Lapidus A."/>
            <person name="Cheng J.-F."/>
            <person name="Goodwin L."/>
            <person name="Pitluck S."/>
            <person name="Peters L."/>
            <person name="Munk A."/>
            <person name="Detter J.C."/>
            <person name="Han C."/>
            <person name="Tapia R."/>
            <person name="Land M."/>
            <person name="Hauser L."/>
            <person name="Kyrpides N."/>
            <person name="Ivanova N."/>
            <person name="Ovchinnikova G."/>
            <person name="Pagani I."/>
            <person name="Mead D."/>
            <person name="Brumm P."/>
            <person name="Woyke T."/>
        </authorList>
    </citation>
    <scope>NUCLEOTIDE SEQUENCE [LARGE SCALE GENOMIC DNA]</scope>
    <source>
        <strain evidence="4">ATCC 13127 / NRRL B-14078</strain>
    </source>
</reference>
<dbReference type="Proteomes" id="UP000000485">
    <property type="component" value="Chromosome"/>
</dbReference>
<dbReference type="OrthoDB" id="3780662at2"/>
<organism evidence="3 4">
    <name type="scientific">Cellulomonas gilvus (strain ATCC 13127 / NRRL B-14078)</name>
    <name type="common">Cellvibrio gilvus</name>
    <dbReference type="NCBI Taxonomy" id="593907"/>
    <lineage>
        <taxon>Bacteria</taxon>
        <taxon>Bacillati</taxon>
        <taxon>Actinomycetota</taxon>
        <taxon>Actinomycetes</taxon>
        <taxon>Micrococcales</taxon>
        <taxon>Cellulomonadaceae</taxon>
        <taxon>Cellulomonas</taxon>
    </lineage>
</organism>
<name>F8A2H4_CELGA</name>
<dbReference type="RefSeq" id="WP_013883350.1">
    <property type="nucleotide sequence ID" value="NC_015671.1"/>
</dbReference>
<dbReference type="HOGENOM" id="CLU_1000004_0_0_11"/>
<dbReference type="eggNOG" id="ENOG502ZI6Z">
    <property type="taxonomic scope" value="Bacteria"/>
</dbReference>
<dbReference type="InterPro" id="IPR055765">
    <property type="entry name" value="DUF7341"/>
</dbReference>
<dbReference type="EMBL" id="CP002665">
    <property type="protein sequence ID" value="AEI11831.1"/>
    <property type="molecule type" value="Genomic_DNA"/>
</dbReference>
<evidence type="ECO:0000313" key="4">
    <source>
        <dbReference type="Proteomes" id="UP000000485"/>
    </source>
</evidence>
<dbReference type="Pfam" id="PF24030">
    <property type="entry name" value="DUF7341"/>
    <property type="match status" value="1"/>
</dbReference>
<evidence type="ECO:0000256" key="1">
    <source>
        <dbReference type="SAM" id="MobiDB-lite"/>
    </source>
</evidence>
<gene>
    <name evidence="3" type="ordered locus">Celgi_1312</name>
</gene>
<evidence type="ECO:0000313" key="3">
    <source>
        <dbReference type="EMBL" id="AEI11831.1"/>
    </source>
</evidence>
<keyword evidence="4" id="KW-1185">Reference proteome</keyword>
<feature type="domain" description="DUF7341" evidence="2">
    <location>
        <begin position="96"/>
        <end position="194"/>
    </location>
</feature>